<proteinExistence type="predicted"/>
<evidence type="ECO:0000313" key="1">
    <source>
        <dbReference type="Proteomes" id="UP000046393"/>
    </source>
</evidence>
<organism evidence="1 2">
    <name type="scientific">Syphacia muris</name>
    <dbReference type="NCBI Taxonomy" id="451379"/>
    <lineage>
        <taxon>Eukaryota</taxon>
        <taxon>Metazoa</taxon>
        <taxon>Ecdysozoa</taxon>
        <taxon>Nematoda</taxon>
        <taxon>Chromadorea</taxon>
        <taxon>Rhabditida</taxon>
        <taxon>Spirurina</taxon>
        <taxon>Oxyuridomorpha</taxon>
        <taxon>Oxyuroidea</taxon>
        <taxon>Oxyuridae</taxon>
        <taxon>Syphacia</taxon>
    </lineage>
</organism>
<evidence type="ECO:0000313" key="2">
    <source>
        <dbReference type="WBParaSite" id="SMUV_0001121301-mRNA-1"/>
    </source>
</evidence>
<accession>A0A0N5B1P4</accession>
<name>A0A0N5B1P4_9BILA</name>
<protein>
    <submittedName>
        <fullName evidence="2">Uncharacterized protein</fullName>
    </submittedName>
</protein>
<dbReference type="Proteomes" id="UP000046393">
    <property type="component" value="Unplaced"/>
</dbReference>
<dbReference type="WBParaSite" id="SMUV_0001121301-mRNA-1">
    <property type="protein sequence ID" value="SMUV_0001121301-mRNA-1"/>
    <property type="gene ID" value="SMUV_0001121301"/>
</dbReference>
<keyword evidence="1" id="KW-1185">Reference proteome</keyword>
<reference evidence="2" key="1">
    <citation type="submission" date="2017-02" db="UniProtKB">
        <authorList>
            <consortium name="WormBaseParasite"/>
        </authorList>
    </citation>
    <scope>IDENTIFICATION</scope>
</reference>
<sequence length="48" mass="5229">MSHIPYGTSSGDYDTGPTLDSSNIHAPFFQAPRGKQIIMRKPPIGLNN</sequence>
<dbReference type="AlphaFoldDB" id="A0A0N5B1P4"/>